<dbReference type="PANTHER" id="PTHR33706:SF1">
    <property type="entry name" value="TPR REPEAT PROTEIN"/>
    <property type="match status" value="1"/>
</dbReference>
<gene>
    <name evidence="1" type="ORF">GSPATT00035211001</name>
</gene>
<dbReference type="PANTHER" id="PTHR33706">
    <property type="entry name" value="MORN VARIANT REPEAT PROTEIN"/>
    <property type="match status" value="1"/>
</dbReference>
<dbReference type="AlphaFoldDB" id="A0C5L5"/>
<dbReference type="KEGG" id="ptm:GSPATT00035211001"/>
<dbReference type="EMBL" id="CT868042">
    <property type="protein sequence ID" value="CAK66082.1"/>
    <property type="molecule type" value="Genomic_DNA"/>
</dbReference>
<dbReference type="OrthoDB" id="316821at2759"/>
<dbReference type="RefSeq" id="XP_001433479.1">
    <property type="nucleotide sequence ID" value="XM_001433442.1"/>
</dbReference>
<protein>
    <recommendedName>
        <fullName evidence="3">MORN repeat protein</fullName>
    </recommendedName>
</protein>
<dbReference type="OMA" id="QENCNIA"/>
<evidence type="ECO:0000313" key="2">
    <source>
        <dbReference type="Proteomes" id="UP000000600"/>
    </source>
</evidence>
<evidence type="ECO:0008006" key="3">
    <source>
        <dbReference type="Google" id="ProtNLM"/>
    </source>
</evidence>
<dbReference type="Proteomes" id="UP000000600">
    <property type="component" value="Unassembled WGS sequence"/>
</dbReference>
<evidence type="ECO:0000313" key="1">
    <source>
        <dbReference type="EMBL" id="CAK66082.1"/>
    </source>
</evidence>
<dbReference type="HOGENOM" id="CLU_559560_0_0_1"/>
<proteinExistence type="predicted"/>
<dbReference type="GeneID" id="5019264"/>
<sequence length="488" mass="57786">MNCNYHIQNQISFICLAPHKCQNQRKLCDECFQEHGVEVQFLIPINGLQEIVKKKFQELKLGDISEISVQRINFKSMLSQSQSKFKQILDQFSESAQYIFDMIELQTKSYVHLINQNINPAELSNYDLEILIQILKGESINDWIEQKNIYLNKLEELKVYWDQEEKLFISNIQDKLRGLLSINEQQSSKFTGQTKEIQKSYFQFKALQITTTEQMSRNEKQNFVKDNSNLRIDSIIEDKREPEDLTNLEQIQHLKWVGKYGQNNKKIGLWEATWQGEKIQRVGGEYSFDGKKQGKWIEIIENYQILAQVFKVGEYVRGQKIGFWKYVYENKEMYKLINQFNNNRGGGVYSTEGLKIGKWIELSKGFWKYSQVTHQGEYHNGKKVGRWDIFNRKYRSGSSSKIFQQNNNLEKQYISGGGSYDEAGAEFKIGYWVEMMDILNSDCQIMTSGRYQNGKKIGRWNLYNKKSSMQKKIITIFWKKLYQWWWVI</sequence>
<name>A0C5L5_PARTE</name>
<reference evidence="1 2" key="1">
    <citation type="journal article" date="2006" name="Nature">
        <title>Global trends of whole-genome duplications revealed by the ciliate Paramecium tetraurelia.</title>
        <authorList>
            <consortium name="Genoscope"/>
            <person name="Aury J.-M."/>
            <person name="Jaillon O."/>
            <person name="Duret L."/>
            <person name="Noel B."/>
            <person name="Jubin C."/>
            <person name="Porcel B.M."/>
            <person name="Segurens B."/>
            <person name="Daubin V."/>
            <person name="Anthouard V."/>
            <person name="Aiach N."/>
            <person name="Arnaiz O."/>
            <person name="Billaut A."/>
            <person name="Beisson J."/>
            <person name="Blanc I."/>
            <person name="Bouhouche K."/>
            <person name="Camara F."/>
            <person name="Duharcourt S."/>
            <person name="Guigo R."/>
            <person name="Gogendeau D."/>
            <person name="Katinka M."/>
            <person name="Keller A.-M."/>
            <person name="Kissmehl R."/>
            <person name="Klotz C."/>
            <person name="Koll F."/>
            <person name="Le Moue A."/>
            <person name="Lepere C."/>
            <person name="Malinsky S."/>
            <person name="Nowacki M."/>
            <person name="Nowak J.K."/>
            <person name="Plattner H."/>
            <person name="Poulain J."/>
            <person name="Ruiz F."/>
            <person name="Serrano V."/>
            <person name="Zagulski M."/>
            <person name="Dessen P."/>
            <person name="Betermier M."/>
            <person name="Weissenbach J."/>
            <person name="Scarpelli C."/>
            <person name="Schachter V."/>
            <person name="Sperling L."/>
            <person name="Meyer E."/>
            <person name="Cohen J."/>
            <person name="Wincker P."/>
        </authorList>
    </citation>
    <scope>NUCLEOTIDE SEQUENCE [LARGE SCALE GENOMIC DNA]</scope>
    <source>
        <strain evidence="1 2">Stock d4-2</strain>
    </source>
</reference>
<organism evidence="1 2">
    <name type="scientific">Paramecium tetraurelia</name>
    <dbReference type="NCBI Taxonomy" id="5888"/>
    <lineage>
        <taxon>Eukaryota</taxon>
        <taxon>Sar</taxon>
        <taxon>Alveolata</taxon>
        <taxon>Ciliophora</taxon>
        <taxon>Intramacronucleata</taxon>
        <taxon>Oligohymenophorea</taxon>
        <taxon>Peniculida</taxon>
        <taxon>Parameciidae</taxon>
        <taxon>Paramecium</taxon>
    </lineage>
</organism>
<keyword evidence="2" id="KW-1185">Reference proteome</keyword>
<dbReference type="InParanoid" id="A0C5L5"/>
<accession>A0C5L5</accession>